<organism evidence="2 3">
    <name type="scientific">Patella caerulea</name>
    <name type="common">Rayed Mediterranean limpet</name>
    <dbReference type="NCBI Taxonomy" id="87958"/>
    <lineage>
        <taxon>Eukaryota</taxon>
        <taxon>Metazoa</taxon>
        <taxon>Spiralia</taxon>
        <taxon>Lophotrochozoa</taxon>
        <taxon>Mollusca</taxon>
        <taxon>Gastropoda</taxon>
        <taxon>Patellogastropoda</taxon>
        <taxon>Patelloidea</taxon>
        <taxon>Patellidae</taxon>
        <taxon>Patella</taxon>
    </lineage>
</organism>
<keyword evidence="3" id="KW-1185">Reference proteome</keyword>
<evidence type="ECO:0000313" key="3">
    <source>
        <dbReference type="Proteomes" id="UP001347796"/>
    </source>
</evidence>
<evidence type="ECO:0000256" key="1">
    <source>
        <dbReference type="SAM" id="MobiDB-lite"/>
    </source>
</evidence>
<comment type="caution">
    <text evidence="2">The sequence shown here is derived from an EMBL/GenBank/DDBJ whole genome shotgun (WGS) entry which is preliminary data.</text>
</comment>
<feature type="region of interest" description="Disordered" evidence="1">
    <location>
        <begin position="55"/>
        <end position="93"/>
    </location>
</feature>
<feature type="compositionally biased region" description="Polar residues" evidence="1">
    <location>
        <begin position="55"/>
        <end position="70"/>
    </location>
</feature>
<protein>
    <submittedName>
        <fullName evidence="2">Uncharacterized protein</fullName>
    </submittedName>
</protein>
<reference evidence="2 3" key="1">
    <citation type="submission" date="2024-01" db="EMBL/GenBank/DDBJ databases">
        <title>The genome of the rayed Mediterranean limpet Patella caerulea (Linnaeus, 1758).</title>
        <authorList>
            <person name="Anh-Thu Weber A."/>
            <person name="Halstead-Nussloch G."/>
        </authorList>
    </citation>
    <scope>NUCLEOTIDE SEQUENCE [LARGE SCALE GENOMIC DNA]</scope>
    <source>
        <strain evidence="2">AATW-2023a</strain>
        <tissue evidence="2">Whole specimen</tissue>
    </source>
</reference>
<name>A0AAN8J6H8_PATCE</name>
<dbReference type="AlphaFoldDB" id="A0AAN8J6H8"/>
<sequence length="93" mass="11124">MLRKASSKVVLVRIVYNRKHKQELIVKEHDTRHILEQILQNDYLDNLLSMQQKANSKQSNQIKSRQQNKFNRLRFIIRGEKSNNKPDDENVSH</sequence>
<dbReference type="Proteomes" id="UP001347796">
    <property type="component" value="Unassembled WGS sequence"/>
</dbReference>
<feature type="compositionally biased region" description="Basic and acidic residues" evidence="1">
    <location>
        <begin position="77"/>
        <end position="93"/>
    </location>
</feature>
<accession>A0AAN8J6H8</accession>
<gene>
    <name evidence="2" type="ORF">SNE40_019130</name>
</gene>
<proteinExistence type="predicted"/>
<evidence type="ECO:0000313" key="2">
    <source>
        <dbReference type="EMBL" id="KAK6170830.1"/>
    </source>
</evidence>
<dbReference type="EMBL" id="JAZGQO010000014">
    <property type="protein sequence ID" value="KAK6170830.1"/>
    <property type="molecule type" value="Genomic_DNA"/>
</dbReference>